<feature type="transmembrane region" description="Helical" evidence="2">
    <location>
        <begin position="37"/>
        <end position="55"/>
    </location>
</feature>
<dbReference type="AlphaFoldDB" id="A0A2T3ZKK4"/>
<evidence type="ECO:0000313" key="3">
    <source>
        <dbReference type="EMBL" id="PTB45341.1"/>
    </source>
</evidence>
<keyword evidence="2" id="KW-0472">Membrane</keyword>
<feature type="region of interest" description="Disordered" evidence="1">
    <location>
        <begin position="105"/>
        <end position="132"/>
    </location>
</feature>
<feature type="compositionally biased region" description="Basic and acidic residues" evidence="1">
    <location>
        <begin position="105"/>
        <end position="122"/>
    </location>
</feature>
<keyword evidence="2" id="KW-0812">Transmembrane</keyword>
<dbReference type="Proteomes" id="UP000240493">
    <property type="component" value="Unassembled WGS sequence"/>
</dbReference>
<organism evidence="3 4">
    <name type="scientific">Trichoderma asperellum (strain ATCC 204424 / CBS 433.97 / NBRC 101777)</name>
    <dbReference type="NCBI Taxonomy" id="1042311"/>
    <lineage>
        <taxon>Eukaryota</taxon>
        <taxon>Fungi</taxon>
        <taxon>Dikarya</taxon>
        <taxon>Ascomycota</taxon>
        <taxon>Pezizomycotina</taxon>
        <taxon>Sordariomycetes</taxon>
        <taxon>Hypocreomycetidae</taxon>
        <taxon>Hypocreales</taxon>
        <taxon>Hypocreaceae</taxon>
        <taxon>Trichoderma</taxon>
    </lineage>
</organism>
<proteinExistence type="predicted"/>
<sequence length="192" mass="20452">MRAATPISCQVAAAAAPRRQADQMQQGTRDSESAPAVTVTVSFVWLGRLAVFSMRNTAKTLVFHRGAAGWSRLVGARKGVRLTPGGGAATSGGFIFGTGLFFPGRESKTRASKRDKGQAREEKRKKRKRKTSVVGQAWTVGKKLPDGSNVINQKAPSSAPRSYRGIDGGAASLCSGFCVAFLSLVSGFFFFF</sequence>
<evidence type="ECO:0000256" key="2">
    <source>
        <dbReference type="SAM" id="Phobius"/>
    </source>
</evidence>
<protein>
    <submittedName>
        <fullName evidence="3">Uncharacterized protein</fullName>
    </submittedName>
</protein>
<keyword evidence="2" id="KW-1133">Transmembrane helix</keyword>
<evidence type="ECO:0000256" key="1">
    <source>
        <dbReference type="SAM" id="MobiDB-lite"/>
    </source>
</evidence>
<dbReference type="EMBL" id="KZ679257">
    <property type="protein sequence ID" value="PTB45341.1"/>
    <property type="molecule type" value="Genomic_DNA"/>
</dbReference>
<accession>A0A2T3ZKK4</accession>
<evidence type="ECO:0000313" key="4">
    <source>
        <dbReference type="Proteomes" id="UP000240493"/>
    </source>
</evidence>
<name>A0A2T3ZKK4_TRIA4</name>
<gene>
    <name evidence="3" type="ORF">M441DRAFT_315200</name>
</gene>
<reference evidence="3 4" key="1">
    <citation type="submission" date="2016-07" db="EMBL/GenBank/DDBJ databases">
        <title>Multiple horizontal gene transfer events from other fungi enriched the ability of initially mycotrophic Trichoderma (Ascomycota) to feed on dead plant biomass.</title>
        <authorList>
            <consortium name="DOE Joint Genome Institute"/>
            <person name="Aerts A."/>
            <person name="Atanasova L."/>
            <person name="Chenthamara K."/>
            <person name="Zhang J."/>
            <person name="Grujic M."/>
            <person name="Henrissat B."/>
            <person name="Kuo A."/>
            <person name="Salamov A."/>
            <person name="Lipzen A."/>
            <person name="Labutti K."/>
            <person name="Barry K."/>
            <person name="Miao Y."/>
            <person name="Rahimi M.J."/>
            <person name="Shen Q."/>
            <person name="Grigoriev I.V."/>
            <person name="Kubicek C.P."/>
            <person name="Druzhinina I.S."/>
        </authorList>
    </citation>
    <scope>NUCLEOTIDE SEQUENCE [LARGE SCALE GENOMIC DNA]</scope>
    <source>
        <strain evidence="3 4">CBS 433.97</strain>
    </source>
</reference>
<keyword evidence="4" id="KW-1185">Reference proteome</keyword>
<feature type="transmembrane region" description="Helical" evidence="2">
    <location>
        <begin position="170"/>
        <end position="191"/>
    </location>
</feature>